<dbReference type="Gene3D" id="3.10.20.90">
    <property type="entry name" value="Phosphatidylinositol 3-kinase Catalytic Subunit, Chain A, domain 1"/>
    <property type="match status" value="1"/>
</dbReference>
<dbReference type="InParanoid" id="A0A7N4PVI4"/>
<dbReference type="GeneTree" id="ENSGT00950000183314"/>
<dbReference type="SUPFAM" id="SSF54236">
    <property type="entry name" value="Ubiquitin-like"/>
    <property type="match status" value="1"/>
</dbReference>
<protein>
    <recommendedName>
        <fullName evidence="3">Ubiquitin-like domain-containing protein</fullName>
    </recommendedName>
</protein>
<reference evidence="1 2" key="1">
    <citation type="journal article" date="2011" name="Proc. Natl. Acad. Sci. U.S.A.">
        <title>Genetic diversity and population structure of the endangered marsupial Sarcophilus harrisii (Tasmanian devil).</title>
        <authorList>
            <person name="Miller W."/>
            <person name="Hayes V.M."/>
            <person name="Ratan A."/>
            <person name="Petersen D.C."/>
            <person name="Wittekindt N.E."/>
            <person name="Miller J."/>
            <person name="Walenz B."/>
            <person name="Knight J."/>
            <person name="Qi J."/>
            <person name="Zhao F."/>
            <person name="Wang Q."/>
            <person name="Bedoya-Reina O.C."/>
            <person name="Katiyar N."/>
            <person name="Tomsho L.P."/>
            <person name="Kasson L.M."/>
            <person name="Hardie R.A."/>
            <person name="Woodbridge P."/>
            <person name="Tindall E.A."/>
            <person name="Bertelsen M.F."/>
            <person name="Dixon D."/>
            <person name="Pyecroft S."/>
            <person name="Helgen K.M."/>
            <person name="Lesk A.M."/>
            <person name="Pringle T.H."/>
            <person name="Patterson N."/>
            <person name="Zhang Y."/>
            <person name="Kreiss A."/>
            <person name="Woods G.M."/>
            <person name="Jones M.E."/>
            <person name="Schuster S.C."/>
        </authorList>
    </citation>
    <scope>NUCLEOTIDE SEQUENCE [LARGE SCALE GENOMIC DNA]</scope>
</reference>
<evidence type="ECO:0000313" key="1">
    <source>
        <dbReference type="Ensembl" id="ENSSHAP00000044149.1"/>
    </source>
</evidence>
<dbReference type="InterPro" id="IPR029071">
    <property type="entry name" value="Ubiquitin-like_domsf"/>
</dbReference>
<sequence length="96" mass="10861">YSIANMYYTTCHLGDEVGGRKGKVGTEDKEIHFKVKMMTSQETQDSYSQTQEATNSLRFILESQRNGDNSTPEKLGIKEEDGIEVYHKQIGDHSTV</sequence>
<reference evidence="1" key="3">
    <citation type="submission" date="2025-09" db="UniProtKB">
        <authorList>
            <consortium name="Ensembl"/>
        </authorList>
    </citation>
    <scope>IDENTIFICATION</scope>
</reference>
<proteinExistence type="predicted"/>
<dbReference type="Ensembl" id="ENSSHAT00000045481.1">
    <property type="protein sequence ID" value="ENSSHAP00000044149.1"/>
    <property type="gene ID" value="ENSSHAG00000022970.1"/>
</dbReference>
<dbReference type="AlphaFoldDB" id="A0A7N4PVI4"/>
<reference evidence="1" key="2">
    <citation type="submission" date="2025-08" db="UniProtKB">
        <authorList>
            <consortium name="Ensembl"/>
        </authorList>
    </citation>
    <scope>IDENTIFICATION</scope>
</reference>
<evidence type="ECO:0008006" key="3">
    <source>
        <dbReference type="Google" id="ProtNLM"/>
    </source>
</evidence>
<accession>A0A7N4PVI4</accession>
<dbReference type="FunCoup" id="A0A7N4PVI4">
    <property type="interactions" value="3701"/>
</dbReference>
<keyword evidence="2" id="KW-1185">Reference proteome</keyword>
<name>A0A7N4PVI4_SARHA</name>
<dbReference type="Proteomes" id="UP000007648">
    <property type="component" value="Unassembled WGS sequence"/>
</dbReference>
<evidence type="ECO:0000313" key="2">
    <source>
        <dbReference type="Proteomes" id="UP000007648"/>
    </source>
</evidence>
<organism evidence="1 2">
    <name type="scientific">Sarcophilus harrisii</name>
    <name type="common">Tasmanian devil</name>
    <name type="synonym">Sarcophilus laniarius</name>
    <dbReference type="NCBI Taxonomy" id="9305"/>
    <lineage>
        <taxon>Eukaryota</taxon>
        <taxon>Metazoa</taxon>
        <taxon>Chordata</taxon>
        <taxon>Craniata</taxon>
        <taxon>Vertebrata</taxon>
        <taxon>Euteleostomi</taxon>
        <taxon>Mammalia</taxon>
        <taxon>Metatheria</taxon>
        <taxon>Dasyuromorphia</taxon>
        <taxon>Dasyuridae</taxon>
        <taxon>Sarcophilus</taxon>
    </lineage>
</organism>